<reference evidence="2" key="1">
    <citation type="submission" date="2020-04" db="EMBL/GenBank/DDBJ databases">
        <authorList>
            <person name="Zhang T."/>
        </authorList>
    </citation>
    <scope>NUCLEOTIDE SEQUENCE</scope>
    <source>
        <strain evidence="2">HKST-UBA02</strain>
    </source>
</reference>
<dbReference type="EMBL" id="JAGQHS010000060">
    <property type="protein sequence ID" value="MCA9756625.1"/>
    <property type="molecule type" value="Genomic_DNA"/>
</dbReference>
<dbReference type="Proteomes" id="UP000739538">
    <property type="component" value="Unassembled WGS sequence"/>
</dbReference>
<proteinExistence type="predicted"/>
<feature type="signal peptide" evidence="1">
    <location>
        <begin position="1"/>
        <end position="25"/>
    </location>
</feature>
<evidence type="ECO:0000313" key="2">
    <source>
        <dbReference type="EMBL" id="MCA9756625.1"/>
    </source>
</evidence>
<comment type="caution">
    <text evidence="2">The sequence shown here is derived from an EMBL/GenBank/DDBJ whole genome shotgun (WGS) entry which is preliminary data.</text>
</comment>
<reference evidence="2" key="2">
    <citation type="journal article" date="2021" name="Microbiome">
        <title>Successional dynamics and alternative stable states in a saline activated sludge microbial community over 9 years.</title>
        <authorList>
            <person name="Wang Y."/>
            <person name="Ye J."/>
            <person name="Ju F."/>
            <person name="Liu L."/>
            <person name="Boyd J.A."/>
            <person name="Deng Y."/>
            <person name="Parks D.H."/>
            <person name="Jiang X."/>
            <person name="Yin X."/>
            <person name="Woodcroft B.J."/>
            <person name="Tyson G.W."/>
            <person name="Hugenholtz P."/>
            <person name="Polz M.F."/>
            <person name="Zhang T."/>
        </authorList>
    </citation>
    <scope>NUCLEOTIDE SEQUENCE</scope>
    <source>
        <strain evidence="2">HKST-UBA02</strain>
    </source>
</reference>
<name>A0A956NCC7_UNCEI</name>
<evidence type="ECO:0000313" key="3">
    <source>
        <dbReference type="Proteomes" id="UP000739538"/>
    </source>
</evidence>
<organism evidence="2 3">
    <name type="scientific">Eiseniibacteriota bacterium</name>
    <dbReference type="NCBI Taxonomy" id="2212470"/>
    <lineage>
        <taxon>Bacteria</taxon>
        <taxon>Candidatus Eiseniibacteriota</taxon>
    </lineage>
</organism>
<evidence type="ECO:0008006" key="4">
    <source>
        <dbReference type="Google" id="ProtNLM"/>
    </source>
</evidence>
<evidence type="ECO:0000256" key="1">
    <source>
        <dbReference type="SAM" id="SignalP"/>
    </source>
</evidence>
<keyword evidence="1" id="KW-0732">Signal</keyword>
<feature type="chain" id="PRO_5037258372" description="Lipoprotein" evidence="1">
    <location>
        <begin position="26"/>
        <end position="232"/>
    </location>
</feature>
<sequence length="232" mass="25959">MTQPMAAVAAGVSLAAVAASLLLFACSDDRPTRIDDSGNLPDFALPDSPENVVENLSTAIRLRNVVEYAKLFDEDDYLFVFDSIDVVTNPNYPESCGYVGEIGWAEGCLDSPDVEEIRFEFDRGTAELLEPGDPERADESWRKIEMTEVHLEVETRNPQEPMDPLVYLVQGDRATLYLAPDPEELIEGHPVWRIMEWHDFRVGSRPDAVRERSFGDIKVLFDCCSAVGVDPF</sequence>
<protein>
    <recommendedName>
        <fullName evidence="4">Lipoprotein</fullName>
    </recommendedName>
</protein>
<accession>A0A956NCC7</accession>
<gene>
    <name evidence="2" type="ORF">KDA27_12550</name>
</gene>
<dbReference type="AlphaFoldDB" id="A0A956NCC7"/>